<dbReference type="PANTHER" id="PTHR35871">
    <property type="entry name" value="EXPRESSED PROTEIN"/>
    <property type="match status" value="1"/>
</dbReference>
<dbReference type="VEuPathDB" id="FungiDB:RhiirA1_476236"/>
<protein>
    <submittedName>
        <fullName evidence="2">Uncharacterized protein</fullName>
    </submittedName>
</protein>
<comment type="caution">
    <text evidence="2">The sequence shown here is derived from an EMBL/GenBank/DDBJ whole genome shotgun (WGS) entry which is preliminary data.</text>
</comment>
<dbReference type="GO" id="GO:0003676">
    <property type="term" value="F:nucleic acid binding"/>
    <property type="evidence" value="ECO:0007669"/>
    <property type="project" value="InterPro"/>
</dbReference>
<evidence type="ECO:0000313" key="2">
    <source>
        <dbReference type="EMBL" id="PKC55056.1"/>
    </source>
</evidence>
<dbReference type="VEuPathDB" id="FungiDB:RhiirFUN_003413"/>
<dbReference type="EMBL" id="LLXH01002819">
    <property type="protein sequence ID" value="PKC55056.1"/>
    <property type="molecule type" value="Genomic_DNA"/>
</dbReference>
<feature type="region of interest" description="Disordered" evidence="1">
    <location>
        <begin position="16"/>
        <end position="43"/>
    </location>
</feature>
<evidence type="ECO:0000256" key="1">
    <source>
        <dbReference type="SAM" id="MobiDB-lite"/>
    </source>
</evidence>
<gene>
    <name evidence="2" type="ORF">RhiirA1_476236</name>
</gene>
<dbReference type="Gene3D" id="3.30.420.10">
    <property type="entry name" value="Ribonuclease H-like superfamily/Ribonuclease H"/>
    <property type="match status" value="1"/>
</dbReference>
<sequence length="678" mass="79342">MIAAKIRVKSQLRNLNTGQLVANDDDDDEYIPSSDYSEDSSDNEYIDKRIKNLDNSFLIWSKASGEFKIGDDYELEDERNDDKLEDNDEIEDDIDELEEDNNDELDDNDEELEEDNGDELEDDDEELEEDNGDKLEDKYDDDKLKDKDDDNGMGNESELENNNFNSKLIKLEEILSGNLKKMMAYDYLLVYNKGTYKAKQIRIWAKCWIEYGTLPKSLQGCHQKIKSIIDDEDVIERSLLFVRKKEGKITPKEYQTYVKEVLFSRLGMEESKKLISIKTSCIWLKKLGLIPQSRKKGIYFDGHEREDVVEYRKEFLDKMLSYEKFMPTFEGENMEQKNLVLLPNKKLHILITHNEYLFYANDDRPVVWAPIGEPPLRKKGQGKSIMVSDFLLETDGRLKLNEDEILLYPEIPVEARKFLRPGKNEEGWWTAEHLLDQVINYAIPIFEAKYPNAIGVFTFDNSTNHGAMAKDALNINNMNVNPGGKQARMRSTFFGPNNTFQSMVFPSNHPIFSNQPKGMKQILIERGLWYDGLIGHYQLCKLKIDDITRTDCCMHKILSLEEDFKSQKSQLQEEIEKRGHICIFYPKYHCKLNYIEMYWGAAKRYTRENCNYTWSSLQKTVPEALDSISLITIRKFARKSWRYIDIYRKGITGKVAEYAVKKYKSHRRVPNTIYNEIN</sequence>
<reference evidence="2 3" key="1">
    <citation type="submission" date="2017-10" db="EMBL/GenBank/DDBJ databases">
        <title>Extensive intraspecific genome diversity in a model arbuscular mycorrhizal fungus.</title>
        <authorList>
            <person name="Chen E.C.H."/>
            <person name="Morin E."/>
            <person name="Baudet D."/>
            <person name="Noel J."/>
            <person name="Ndikumana S."/>
            <person name="Charron P."/>
            <person name="St-Onge C."/>
            <person name="Giorgi J."/>
            <person name="Grigoriev I.V."/>
            <person name="Roux C."/>
            <person name="Martin F.M."/>
            <person name="Corradi N."/>
        </authorList>
    </citation>
    <scope>NUCLEOTIDE SEQUENCE [LARGE SCALE GENOMIC DNA]</scope>
    <source>
        <strain evidence="2 3">A1</strain>
    </source>
</reference>
<accession>A0A2N0QVH7</accession>
<reference evidence="2 3" key="2">
    <citation type="submission" date="2017-10" db="EMBL/GenBank/DDBJ databases">
        <title>Genome analyses suggest a sexual origin of heterokaryosis in a supposedly ancient asexual fungus.</title>
        <authorList>
            <person name="Corradi N."/>
            <person name="Sedzielewska K."/>
            <person name="Noel J."/>
            <person name="Charron P."/>
            <person name="Farinelli L."/>
            <person name="Marton T."/>
            <person name="Kruger M."/>
            <person name="Pelin A."/>
            <person name="Brachmann A."/>
            <person name="Corradi N."/>
        </authorList>
    </citation>
    <scope>NUCLEOTIDE SEQUENCE [LARGE SCALE GENOMIC DNA]</scope>
    <source>
        <strain evidence="2 3">A1</strain>
    </source>
</reference>
<dbReference type="VEuPathDB" id="FungiDB:FUN_019615"/>
<name>A0A2N0QVH7_9GLOM</name>
<feature type="compositionally biased region" description="Acidic residues" evidence="1">
    <location>
        <begin position="23"/>
        <end position="43"/>
    </location>
</feature>
<dbReference type="Proteomes" id="UP000232688">
    <property type="component" value="Unassembled WGS sequence"/>
</dbReference>
<dbReference type="InterPro" id="IPR036397">
    <property type="entry name" value="RNaseH_sf"/>
</dbReference>
<evidence type="ECO:0000313" key="3">
    <source>
        <dbReference type="Proteomes" id="UP000232688"/>
    </source>
</evidence>
<feature type="compositionally biased region" description="Basic and acidic residues" evidence="1">
    <location>
        <begin position="132"/>
        <end position="150"/>
    </location>
</feature>
<organism evidence="2 3">
    <name type="scientific">Rhizophagus irregularis</name>
    <dbReference type="NCBI Taxonomy" id="588596"/>
    <lineage>
        <taxon>Eukaryota</taxon>
        <taxon>Fungi</taxon>
        <taxon>Fungi incertae sedis</taxon>
        <taxon>Mucoromycota</taxon>
        <taxon>Glomeromycotina</taxon>
        <taxon>Glomeromycetes</taxon>
        <taxon>Glomerales</taxon>
        <taxon>Glomeraceae</taxon>
        <taxon>Rhizophagus</taxon>
    </lineage>
</organism>
<feature type="region of interest" description="Disordered" evidence="1">
    <location>
        <begin position="78"/>
        <end position="160"/>
    </location>
</feature>
<feature type="compositionally biased region" description="Acidic residues" evidence="1">
    <location>
        <begin position="78"/>
        <end position="131"/>
    </location>
</feature>
<proteinExistence type="predicted"/>
<dbReference type="AlphaFoldDB" id="A0A2N0QVH7"/>
<dbReference type="PANTHER" id="PTHR35871:SF1">
    <property type="entry name" value="CXC1-LIKE CYSTEINE CLUSTER ASSOCIATED WITH KDZ TRANSPOSASES DOMAIN-CONTAINING PROTEIN"/>
    <property type="match status" value="1"/>
</dbReference>
<dbReference type="VEuPathDB" id="FungiDB:FUN_018635"/>